<dbReference type="PANTHER" id="PTHR37984">
    <property type="entry name" value="PROTEIN CBG26694"/>
    <property type="match status" value="1"/>
</dbReference>
<dbReference type="OrthoDB" id="5978043at2759"/>
<dbReference type="SUPFAM" id="SSF56672">
    <property type="entry name" value="DNA/RNA polymerases"/>
    <property type="match status" value="1"/>
</dbReference>
<protein>
    <submittedName>
        <fullName evidence="2">Uncharacterized protein K02A2.6</fullName>
    </submittedName>
</protein>
<keyword evidence="3" id="KW-1185">Reference proteome</keyword>
<dbReference type="EMBL" id="BGZK01002196">
    <property type="protein sequence ID" value="GBP91687.1"/>
    <property type="molecule type" value="Genomic_DNA"/>
</dbReference>
<organism evidence="2 3">
    <name type="scientific">Eumeta variegata</name>
    <name type="common">Bagworm moth</name>
    <name type="synonym">Eumeta japonica</name>
    <dbReference type="NCBI Taxonomy" id="151549"/>
    <lineage>
        <taxon>Eukaryota</taxon>
        <taxon>Metazoa</taxon>
        <taxon>Ecdysozoa</taxon>
        <taxon>Arthropoda</taxon>
        <taxon>Hexapoda</taxon>
        <taxon>Insecta</taxon>
        <taxon>Pterygota</taxon>
        <taxon>Neoptera</taxon>
        <taxon>Endopterygota</taxon>
        <taxon>Lepidoptera</taxon>
        <taxon>Glossata</taxon>
        <taxon>Ditrysia</taxon>
        <taxon>Tineoidea</taxon>
        <taxon>Psychidae</taxon>
        <taxon>Oiketicinae</taxon>
        <taxon>Eumeta</taxon>
    </lineage>
</organism>
<dbReference type="GO" id="GO:0071897">
    <property type="term" value="P:DNA biosynthetic process"/>
    <property type="evidence" value="ECO:0007669"/>
    <property type="project" value="UniProtKB-ARBA"/>
</dbReference>
<evidence type="ECO:0000313" key="2">
    <source>
        <dbReference type="EMBL" id="GBP91687.1"/>
    </source>
</evidence>
<evidence type="ECO:0000313" key="3">
    <source>
        <dbReference type="Proteomes" id="UP000299102"/>
    </source>
</evidence>
<feature type="region of interest" description="Disordered" evidence="1">
    <location>
        <begin position="201"/>
        <end position="226"/>
    </location>
</feature>
<dbReference type="STRING" id="151549.A0A4C1ZYJ5"/>
<accession>A0A4C1ZYJ5</accession>
<dbReference type="Proteomes" id="UP000299102">
    <property type="component" value="Unassembled WGS sequence"/>
</dbReference>
<comment type="caution">
    <text evidence="2">The sequence shown here is derived from an EMBL/GenBank/DDBJ whole genome shotgun (WGS) entry which is preliminary data.</text>
</comment>
<dbReference type="PANTHER" id="PTHR37984:SF5">
    <property type="entry name" value="PROTEIN NYNRIN-LIKE"/>
    <property type="match status" value="1"/>
</dbReference>
<evidence type="ECO:0000256" key="1">
    <source>
        <dbReference type="SAM" id="MobiDB-lite"/>
    </source>
</evidence>
<gene>
    <name evidence="2" type="ORF">EVAR_100267_1</name>
</gene>
<dbReference type="InterPro" id="IPR043128">
    <property type="entry name" value="Rev_trsase/Diguanyl_cyclase"/>
</dbReference>
<dbReference type="Gene3D" id="3.30.70.270">
    <property type="match status" value="1"/>
</dbReference>
<dbReference type="InterPro" id="IPR050951">
    <property type="entry name" value="Retrovirus_Pol_polyprotein"/>
</dbReference>
<reference evidence="2 3" key="1">
    <citation type="journal article" date="2019" name="Commun. Biol.">
        <title>The bagworm genome reveals a unique fibroin gene that provides high tensile strength.</title>
        <authorList>
            <person name="Kono N."/>
            <person name="Nakamura H."/>
            <person name="Ohtoshi R."/>
            <person name="Tomita M."/>
            <person name="Numata K."/>
            <person name="Arakawa K."/>
        </authorList>
    </citation>
    <scope>NUCLEOTIDE SEQUENCE [LARGE SCALE GENOMIC DNA]</scope>
</reference>
<feature type="compositionally biased region" description="Polar residues" evidence="1">
    <location>
        <begin position="212"/>
        <end position="226"/>
    </location>
</feature>
<dbReference type="InterPro" id="IPR043502">
    <property type="entry name" value="DNA/RNA_pol_sf"/>
</dbReference>
<sequence length="226" mass="24417">MCKIKSSASGTEKKVVRVNQFCLDSNADTDESESFNMKVDVEDNRPFIPIQENNLKLRSYTGETIRPLRFIAARAGGECAGRAPAAAVRGPGRRTAASRPQLDIGGKLFSKIDLVNAHQQVRLGEESQACTAIGKILSGIPGTSVFLDDICITGHDMDEHVDNLRAVLNRLHNAGLRIKLSKAAFREKHGDYACHRNKVEKKASGAGREATPTLNCDPSCPGTSTA</sequence>
<proteinExistence type="predicted"/>
<dbReference type="AlphaFoldDB" id="A0A4C1ZYJ5"/>
<name>A0A4C1ZYJ5_EUMVA</name>